<dbReference type="NCBIfam" id="TIGR00331">
    <property type="entry name" value="hrcA"/>
    <property type="match status" value="1"/>
</dbReference>
<organism evidence="8 9">
    <name type="scientific">Thalassorhabdus alkalitolerans</name>
    <dbReference type="NCBI Taxonomy" id="2282697"/>
    <lineage>
        <taxon>Bacteria</taxon>
        <taxon>Bacillati</taxon>
        <taxon>Bacillota</taxon>
        <taxon>Bacilli</taxon>
        <taxon>Bacillales</taxon>
        <taxon>Bacillaceae</taxon>
        <taxon>Thalassorhabdus</taxon>
    </lineage>
</organism>
<feature type="domain" description="Winged helix-turn-helix transcription repressor HrcA DNA-binding" evidence="7">
    <location>
        <begin position="1"/>
        <end position="72"/>
    </location>
</feature>
<gene>
    <name evidence="5 8" type="primary">hrcA</name>
    <name evidence="8" type="ORF">ACFPU1_11680</name>
</gene>
<keyword evidence="4 5" id="KW-0804">Transcription</keyword>
<dbReference type="PANTHER" id="PTHR34824">
    <property type="entry name" value="HEAT-INDUCIBLE TRANSCRIPTION REPRESSOR HRCA"/>
    <property type="match status" value="1"/>
</dbReference>
<keyword evidence="1 5" id="KW-0678">Repressor</keyword>
<accession>A0ABW0YLX2</accession>
<comment type="function">
    <text evidence="5">Negative regulator of class I heat shock genes (grpE-dnaK-dnaJ and groELS operons). Prevents heat-shock induction of these operons.</text>
</comment>
<dbReference type="Pfam" id="PF03444">
    <property type="entry name" value="WHD_HrcA"/>
    <property type="match status" value="1"/>
</dbReference>
<dbReference type="Proteomes" id="UP001596142">
    <property type="component" value="Unassembled WGS sequence"/>
</dbReference>
<dbReference type="HAMAP" id="MF_00081">
    <property type="entry name" value="HrcA"/>
    <property type="match status" value="1"/>
</dbReference>
<dbReference type="Gene3D" id="3.30.390.60">
    <property type="entry name" value="Heat-inducible transcription repressor hrca homolog, domain 3"/>
    <property type="match status" value="1"/>
</dbReference>
<dbReference type="Pfam" id="PF01628">
    <property type="entry name" value="HrcA"/>
    <property type="match status" value="1"/>
</dbReference>
<evidence type="ECO:0000313" key="9">
    <source>
        <dbReference type="Proteomes" id="UP001596142"/>
    </source>
</evidence>
<dbReference type="Gene3D" id="3.30.450.40">
    <property type="match status" value="1"/>
</dbReference>
<evidence type="ECO:0000256" key="2">
    <source>
        <dbReference type="ARBA" id="ARBA00023015"/>
    </source>
</evidence>
<keyword evidence="9" id="KW-1185">Reference proteome</keyword>
<dbReference type="PANTHER" id="PTHR34824:SF1">
    <property type="entry name" value="HEAT-INDUCIBLE TRANSCRIPTION REPRESSOR HRCA"/>
    <property type="match status" value="1"/>
</dbReference>
<evidence type="ECO:0000313" key="8">
    <source>
        <dbReference type="EMBL" id="MFC5713445.1"/>
    </source>
</evidence>
<dbReference type="Gene3D" id="1.10.10.10">
    <property type="entry name" value="Winged helix-like DNA-binding domain superfamily/Winged helix DNA-binding domain"/>
    <property type="match status" value="1"/>
</dbReference>
<dbReference type="SUPFAM" id="SSF55781">
    <property type="entry name" value="GAF domain-like"/>
    <property type="match status" value="1"/>
</dbReference>
<keyword evidence="2 5" id="KW-0805">Transcription regulation</keyword>
<dbReference type="SUPFAM" id="SSF46785">
    <property type="entry name" value="Winged helix' DNA-binding domain"/>
    <property type="match status" value="1"/>
</dbReference>
<dbReference type="InterPro" id="IPR036388">
    <property type="entry name" value="WH-like_DNA-bd_sf"/>
</dbReference>
<evidence type="ECO:0000256" key="1">
    <source>
        <dbReference type="ARBA" id="ARBA00022491"/>
    </source>
</evidence>
<evidence type="ECO:0000259" key="6">
    <source>
        <dbReference type="Pfam" id="PF01628"/>
    </source>
</evidence>
<dbReference type="InterPro" id="IPR021153">
    <property type="entry name" value="HrcA_C"/>
</dbReference>
<reference evidence="9" key="1">
    <citation type="journal article" date="2019" name="Int. J. Syst. Evol. Microbiol.">
        <title>The Global Catalogue of Microorganisms (GCM) 10K type strain sequencing project: providing services to taxonomists for standard genome sequencing and annotation.</title>
        <authorList>
            <consortium name="The Broad Institute Genomics Platform"/>
            <consortium name="The Broad Institute Genome Sequencing Center for Infectious Disease"/>
            <person name="Wu L."/>
            <person name="Ma J."/>
        </authorList>
    </citation>
    <scope>NUCLEOTIDE SEQUENCE [LARGE SCALE GENOMIC DNA]</scope>
    <source>
        <strain evidence="9">CECT 7184</strain>
    </source>
</reference>
<evidence type="ECO:0000259" key="7">
    <source>
        <dbReference type="Pfam" id="PF03444"/>
    </source>
</evidence>
<keyword evidence="3 5" id="KW-0346">Stress response</keyword>
<feature type="domain" description="Heat-inducible transcription repressor HrcA C-terminal" evidence="6">
    <location>
        <begin position="104"/>
        <end position="322"/>
    </location>
</feature>
<protein>
    <recommendedName>
        <fullName evidence="5">Heat-inducible transcription repressor HrcA</fullName>
    </recommendedName>
</protein>
<name>A0ABW0YLX2_9BACI</name>
<evidence type="ECO:0000256" key="3">
    <source>
        <dbReference type="ARBA" id="ARBA00023016"/>
    </source>
</evidence>
<evidence type="ECO:0000256" key="5">
    <source>
        <dbReference type="HAMAP-Rule" id="MF_00081"/>
    </source>
</evidence>
<dbReference type="EMBL" id="JBHSOZ010000005">
    <property type="protein sequence ID" value="MFC5713445.1"/>
    <property type="molecule type" value="Genomic_DNA"/>
</dbReference>
<comment type="caution">
    <text evidence="8">The sequence shown here is derived from an EMBL/GenBank/DDBJ whole genome shotgun (WGS) entry which is preliminary data.</text>
</comment>
<dbReference type="InterPro" id="IPR023120">
    <property type="entry name" value="WHTH_transcript_rep_HrcA_IDD"/>
</dbReference>
<dbReference type="RefSeq" id="WP_385941275.1">
    <property type="nucleotide sequence ID" value="NZ_JBHSOZ010000005.1"/>
</dbReference>
<dbReference type="InterPro" id="IPR036390">
    <property type="entry name" value="WH_DNA-bd_sf"/>
</dbReference>
<dbReference type="PIRSF" id="PIRSF005485">
    <property type="entry name" value="HrcA"/>
    <property type="match status" value="1"/>
</dbReference>
<dbReference type="InterPro" id="IPR005104">
    <property type="entry name" value="WHTH_HrcA_DNA-bd"/>
</dbReference>
<sequence length="344" mass="38555">MLTKRQLFILQAIINDYIRSAEPVGSRSISKREDVGYSPATVRNEMADLEELGFLEKPHSSSGRIPSHQGYRYYVDHLLMPHHLSTEELTDIKALFAEKIFETEHVIQQSAQILSELTSYISIVLGPEVFDTKLKHLQIIPLSDETAIAILVTDTGHVEKHSVTLPESLNNSDLEKVVNILNERLQGVPLFQMKQKLMHEVADVLKNNVDNYKSVLSFLEGSLQTGKPEKVFYGGKTNLLGQPEFKDVEKARLLLEFLEQDESVNRLLRASHNGITVKIGQENDIAAFEDCSIITATYSIGGKPVGTVGILGPTRMEYPRVIGLLDHLSRDLTKVLTDLYHKGP</sequence>
<evidence type="ECO:0000256" key="4">
    <source>
        <dbReference type="ARBA" id="ARBA00023163"/>
    </source>
</evidence>
<dbReference type="InterPro" id="IPR029016">
    <property type="entry name" value="GAF-like_dom_sf"/>
</dbReference>
<proteinExistence type="inferred from homology"/>
<comment type="similarity">
    <text evidence="5">Belongs to the HrcA family.</text>
</comment>
<dbReference type="InterPro" id="IPR002571">
    <property type="entry name" value="HrcA"/>
</dbReference>